<reference evidence="3" key="1">
    <citation type="journal article" date="2020" name="mSystems">
        <title>Genome- and Community-Level Interaction Insights into Carbon Utilization and Element Cycling Functions of Hydrothermarchaeota in Hydrothermal Sediment.</title>
        <authorList>
            <person name="Zhou Z."/>
            <person name="Liu Y."/>
            <person name="Xu W."/>
            <person name="Pan J."/>
            <person name="Luo Z.H."/>
            <person name="Li M."/>
        </authorList>
    </citation>
    <scope>NUCLEOTIDE SEQUENCE [LARGE SCALE GENOMIC DNA]</scope>
    <source>
        <strain evidence="3">HyVt-460</strain>
    </source>
</reference>
<comment type="caution">
    <text evidence="3">The sequence shown here is derived from an EMBL/GenBank/DDBJ whole genome shotgun (WGS) entry which is preliminary data.</text>
</comment>
<proteinExistence type="inferred from homology"/>
<dbReference type="InterPro" id="IPR050126">
    <property type="entry name" value="Ap4A_hydrolase"/>
</dbReference>
<dbReference type="GO" id="GO:0005737">
    <property type="term" value="C:cytoplasm"/>
    <property type="evidence" value="ECO:0007669"/>
    <property type="project" value="TreeGrafter"/>
</dbReference>
<accession>A0A7V5RN29</accession>
<dbReference type="InterPro" id="IPR029052">
    <property type="entry name" value="Metallo-depent_PP-like"/>
</dbReference>
<dbReference type="AlphaFoldDB" id="A0A7V5RN29"/>
<dbReference type="Proteomes" id="UP000885771">
    <property type="component" value="Unassembled WGS sequence"/>
</dbReference>
<dbReference type="InterPro" id="IPR024654">
    <property type="entry name" value="Calcineurin-like_PHP_lpxH"/>
</dbReference>
<comment type="similarity">
    <text evidence="1">Belongs to the metallophosphoesterase superfamily. YfcE family.</text>
</comment>
<dbReference type="SUPFAM" id="SSF56300">
    <property type="entry name" value="Metallo-dependent phosphatases"/>
    <property type="match status" value="1"/>
</dbReference>
<evidence type="ECO:0000256" key="1">
    <source>
        <dbReference type="ARBA" id="ARBA00008950"/>
    </source>
</evidence>
<dbReference type="PANTHER" id="PTHR42850">
    <property type="entry name" value="METALLOPHOSPHOESTERASE"/>
    <property type="match status" value="1"/>
</dbReference>
<gene>
    <name evidence="3" type="ORF">ENJ15_01200</name>
</gene>
<organism evidence="3">
    <name type="scientific">Caldithrix abyssi</name>
    <dbReference type="NCBI Taxonomy" id="187145"/>
    <lineage>
        <taxon>Bacteria</taxon>
        <taxon>Pseudomonadati</taxon>
        <taxon>Calditrichota</taxon>
        <taxon>Calditrichia</taxon>
        <taxon>Calditrichales</taxon>
        <taxon>Calditrichaceae</taxon>
        <taxon>Caldithrix</taxon>
    </lineage>
</organism>
<dbReference type="GO" id="GO:0016791">
    <property type="term" value="F:phosphatase activity"/>
    <property type="evidence" value="ECO:0007669"/>
    <property type="project" value="TreeGrafter"/>
</dbReference>
<sequence>MQIAIISDVHANLEALRAVLDYTGQQAIETIFCLGDSVGYGPDPNECVNLIAKHCRHVIMGNHDYAAVGLANTEFFNANAKRAISWTRDQLSRDNINFLKKLPFTAEYEHLLLTHASPRNPSNWEYVLTHQAALKQFKAFRQNICFIGHSHVPIIYSPSAYFTDKKIILERGESYIVNVGSVGQPRDGDPRSCFVVLDTESNTLEYIRLEYDTHMTSEKIKNAGLPAYLADRILYGQ</sequence>
<evidence type="ECO:0000313" key="3">
    <source>
        <dbReference type="EMBL" id="HHM01601.1"/>
    </source>
</evidence>
<name>A0A7V5RN29_CALAY</name>
<evidence type="ECO:0000259" key="2">
    <source>
        <dbReference type="Pfam" id="PF12850"/>
    </source>
</evidence>
<dbReference type="PIRSF" id="PIRSF000883">
    <property type="entry name" value="Pesterase_MJ0912"/>
    <property type="match status" value="1"/>
</dbReference>
<protein>
    <submittedName>
        <fullName evidence="3">Metallophosphoesterase</fullName>
    </submittedName>
</protein>
<dbReference type="Pfam" id="PF12850">
    <property type="entry name" value="Metallophos_2"/>
    <property type="match status" value="1"/>
</dbReference>
<dbReference type="PANTHER" id="PTHR42850:SF2">
    <property type="entry name" value="BLL5683 PROTEIN"/>
    <property type="match status" value="1"/>
</dbReference>
<dbReference type="EMBL" id="DRLI01000046">
    <property type="protein sequence ID" value="HHM01601.1"/>
    <property type="molecule type" value="Genomic_DNA"/>
</dbReference>
<feature type="domain" description="Calcineurin-like phosphoesterase" evidence="2">
    <location>
        <begin position="1"/>
        <end position="201"/>
    </location>
</feature>
<dbReference type="InterPro" id="IPR011152">
    <property type="entry name" value="Pesterase_MJ0912"/>
</dbReference>
<dbReference type="Gene3D" id="3.60.21.10">
    <property type="match status" value="1"/>
</dbReference>